<organism evidence="5 6">
    <name type="scientific">Turicibacter faecis</name>
    <dbReference type="NCBI Taxonomy" id="2963365"/>
    <lineage>
        <taxon>Bacteria</taxon>
        <taxon>Bacillati</taxon>
        <taxon>Bacillota</taxon>
        <taxon>Erysipelotrichia</taxon>
        <taxon>Erysipelotrichales</taxon>
        <taxon>Turicibacteraceae</taxon>
        <taxon>Turicibacter</taxon>
    </lineage>
</organism>
<dbReference type="Proteomes" id="UP001432099">
    <property type="component" value="Chromosome"/>
</dbReference>
<keyword evidence="3" id="KW-0804">Transcription</keyword>
<dbReference type="Gene3D" id="1.10.10.60">
    <property type="entry name" value="Homeodomain-like"/>
    <property type="match status" value="2"/>
</dbReference>
<evidence type="ECO:0000313" key="6">
    <source>
        <dbReference type="Proteomes" id="UP001432099"/>
    </source>
</evidence>
<reference evidence="5" key="1">
    <citation type="journal article" date="2024" name="Int. J. Syst. Evol. Microbiol.">
        <title>Turicibacter faecis sp. nov., isolated from faeces of heart failure mouse model.</title>
        <authorList>
            <person name="Imamura Y."/>
            <person name="Motooka D."/>
            <person name="Nakajima Y."/>
            <person name="Ito S."/>
            <person name="Kitakaze M."/>
            <person name="Iida T."/>
            <person name="Nakamura S."/>
        </authorList>
    </citation>
    <scope>NUCLEOTIDE SEQUENCE</scope>
    <source>
        <strain evidence="5">TC023</strain>
    </source>
</reference>
<keyword evidence="1" id="KW-0805">Transcription regulation</keyword>
<evidence type="ECO:0000313" key="5">
    <source>
        <dbReference type="EMBL" id="BEH90215.1"/>
    </source>
</evidence>
<dbReference type="EMBL" id="AP028127">
    <property type="protein sequence ID" value="BEH90215.1"/>
    <property type="molecule type" value="Genomic_DNA"/>
</dbReference>
<dbReference type="InterPro" id="IPR020449">
    <property type="entry name" value="Tscrpt_reg_AraC-type_HTH"/>
</dbReference>
<accession>A0ABM8IG46</accession>
<evidence type="ECO:0000256" key="3">
    <source>
        <dbReference type="ARBA" id="ARBA00023163"/>
    </source>
</evidence>
<name>A0ABM8IG46_9FIRM</name>
<evidence type="ECO:0000259" key="4">
    <source>
        <dbReference type="PROSITE" id="PS01124"/>
    </source>
</evidence>
<keyword evidence="6" id="KW-1185">Reference proteome</keyword>
<sequence>MSHLSLEVNYKHFRDLYLCFCGIHQCESSHSFGPAIRSNYLLHFVMDGKGRYYSKDQCYEITKNQCFLIRPDELTFYQADPVQPWTYVWIGFDGEMAKKYLEAAGFSDQQLVLHYEHCEELQNYVTEMLNYNSLTQANELKYQGLLYLCLAKLAESAPNNLSKQAKNENHYINQAIAFIQNNYANSIKVSDVSHYLCLNRTYLTALFQKHVGMSVQQFLIQFRMTKAAQLLTETDLSVSDIARSCGYQDPLAFSKSFKKIHCVSPTEFRLIKKQDV</sequence>
<dbReference type="SMART" id="SM00342">
    <property type="entry name" value="HTH_ARAC"/>
    <property type="match status" value="1"/>
</dbReference>
<dbReference type="PANTHER" id="PTHR43280">
    <property type="entry name" value="ARAC-FAMILY TRANSCRIPTIONAL REGULATOR"/>
    <property type="match status" value="1"/>
</dbReference>
<keyword evidence="2" id="KW-0238">DNA-binding</keyword>
<dbReference type="CDD" id="cd06986">
    <property type="entry name" value="cupin_MmsR-like_N"/>
    <property type="match status" value="1"/>
</dbReference>
<dbReference type="Pfam" id="PF02311">
    <property type="entry name" value="AraC_binding"/>
    <property type="match status" value="1"/>
</dbReference>
<dbReference type="SUPFAM" id="SSF46689">
    <property type="entry name" value="Homeodomain-like"/>
    <property type="match status" value="2"/>
</dbReference>
<dbReference type="PANTHER" id="PTHR43280:SF30">
    <property type="entry name" value="MMSAB OPERON REGULATORY PROTEIN"/>
    <property type="match status" value="1"/>
</dbReference>
<dbReference type="RefSeq" id="WP_262951094.1">
    <property type="nucleotide sequence ID" value="NZ_AP028127.1"/>
</dbReference>
<proteinExistence type="predicted"/>
<evidence type="ECO:0000256" key="1">
    <source>
        <dbReference type="ARBA" id="ARBA00023015"/>
    </source>
</evidence>
<dbReference type="PRINTS" id="PR00032">
    <property type="entry name" value="HTHARAC"/>
</dbReference>
<protein>
    <submittedName>
        <fullName evidence="5">AraC family transcriptional regulator</fullName>
    </submittedName>
</protein>
<dbReference type="InterPro" id="IPR037923">
    <property type="entry name" value="HTH-like"/>
</dbReference>
<gene>
    <name evidence="5" type="primary">msmR_1</name>
    <name evidence="5" type="ORF">T23_03170</name>
</gene>
<dbReference type="InterPro" id="IPR018060">
    <property type="entry name" value="HTH_AraC"/>
</dbReference>
<dbReference type="PROSITE" id="PS01124">
    <property type="entry name" value="HTH_ARAC_FAMILY_2"/>
    <property type="match status" value="1"/>
</dbReference>
<dbReference type="Pfam" id="PF12833">
    <property type="entry name" value="HTH_18"/>
    <property type="match status" value="1"/>
</dbReference>
<dbReference type="SUPFAM" id="SSF51215">
    <property type="entry name" value="Regulatory protein AraC"/>
    <property type="match status" value="1"/>
</dbReference>
<dbReference type="InterPro" id="IPR003313">
    <property type="entry name" value="AraC-bd"/>
</dbReference>
<dbReference type="Gene3D" id="2.60.120.280">
    <property type="entry name" value="Regulatory protein AraC"/>
    <property type="match status" value="1"/>
</dbReference>
<evidence type="ECO:0000256" key="2">
    <source>
        <dbReference type="ARBA" id="ARBA00023125"/>
    </source>
</evidence>
<feature type="domain" description="HTH araC/xylS-type" evidence="4">
    <location>
        <begin position="173"/>
        <end position="271"/>
    </location>
</feature>
<dbReference type="InterPro" id="IPR009057">
    <property type="entry name" value="Homeodomain-like_sf"/>
</dbReference>